<protein>
    <recommendedName>
        <fullName evidence="3">TFIIB-type zinc ribbon-containing protein</fullName>
    </recommendedName>
</protein>
<accession>A0ABV7HHJ6</accession>
<evidence type="ECO:0000313" key="2">
    <source>
        <dbReference type="Proteomes" id="UP001595476"/>
    </source>
</evidence>
<proteinExistence type="predicted"/>
<sequence length="154" mass="17903">MNRFKEDRENRGSFSFPTRENPILIVCPKCSGKASIVPYSENEVKATCFHCGFSESKSTSERACYWYEDNPTDGFFEFDLWLTSQCNGHPLWAFNLRHLEYLEDYISAELRERSRDEKLGWSNSSLSSRLPKWMKSAKNRDDLLKAIAQLKAKA</sequence>
<evidence type="ECO:0000313" key="1">
    <source>
        <dbReference type="EMBL" id="MFC3153329.1"/>
    </source>
</evidence>
<dbReference type="Proteomes" id="UP001595476">
    <property type="component" value="Unassembled WGS sequence"/>
</dbReference>
<reference evidence="2" key="1">
    <citation type="journal article" date="2019" name="Int. J. Syst. Evol. Microbiol.">
        <title>The Global Catalogue of Microorganisms (GCM) 10K type strain sequencing project: providing services to taxonomists for standard genome sequencing and annotation.</title>
        <authorList>
            <consortium name="The Broad Institute Genomics Platform"/>
            <consortium name="The Broad Institute Genome Sequencing Center for Infectious Disease"/>
            <person name="Wu L."/>
            <person name="Ma J."/>
        </authorList>
    </citation>
    <scope>NUCLEOTIDE SEQUENCE [LARGE SCALE GENOMIC DNA]</scope>
    <source>
        <strain evidence="2">KCTC 52438</strain>
    </source>
</reference>
<keyword evidence="2" id="KW-1185">Reference proteome</keyword>
<name>A0ABV7HHJ6_9GAMM</name>
<comment type="caution">
    <text evidence="1">The sequence shown here is derived from an EMBL/GenBank/DDBJ whole genome shotgun (WGS) entry which is preliminary data.</text>
</comment>
<organism evidence="1 2">
    <name type="scientific">Litoribrevibacter euphylliae</name>
    <dbReference type="NCBI Taxonomy" id="1834034"/>
    <lineage>
        <taxon>Bacteria</taxon>
        <taxon>Pseudomonadati</taxon>
        <taxon>Pseudomonadota</taxon>
        <taxon>Gammaproteobacteria</taxon>
        <taxon>Oceanospirillales</taxon>
        <taxon>Oceanospirillaceae</taxon>
        <taxon>Litoribrevibacter</taxon>
    </lineage>
</organism>
<gene>
    <name evidence="1" type="ORF">ACFOEK_19975</name>
</gene>
<dbReference type="EMBL" id="JBHRSZ010000009">
    <property type="protein sequence ID" value="MFC3153329.1"/>
    <property type="molecule type" value="Genomic_DNA"/>
</dbReference>
<evidence type="ECO:0008006" key="3">
    <source>
        <dbReference type="Google" id="ProtNLM"/>
    </source>
</evidence>
<dbReference type="RefSeq" id="WP_386723250.1">
    <property type="nucleotide sequence ID" value="NZ_JBHRSZ010000009.1"/>
</dbReference>